<feature type="region of interest" description="Disordered" evidence="8">
    <location>
        <begin position="1"/>
        <end position="29"/>
    </location>
</feature>
<evidence type="ECO:0000256" key="5">
    <source>
        <dbReference type="PIRSR" id="PIRSR000106-1"/>
    </source>
</evidence>
<dbReference type="Pfam" id="PF03949">
    <property type="entry name" value="Malic_M"/>
    <property type="match status" value="1"/>
</dbReference>
<protein>
    <recommendedName>
        <fullName evidence="13">Malate dehydrogenase</fullName>
    </recommendedName>
</protein>
<evidence type="ECO:0000256" key="3">
    <source>
        <dbReference type="ARBA" id="ARBA00022723"/>
    </source>
</evidence>
<evidence type="ECO:0008006" key="13">
    <source>
        <dbReference type="Google" id="ProtNLM"/>
    </source>
</evidence>
<dbReference type="PANTHER" id="PTHR43237:SF4">
    <property type="entry name" value="NADP-DEPENDENT MALIC ENZYME"/>
    <property type="match status" value="1"/>
</dbReference>
<evidence type="ECO:0000259" key="10">
    <source>
        <dbReference type="SMART" id="SM01274"/>
    </source>
</evidence>
<dbReference type="InterPro" id="IPR051674">
    <property type="entry name" value="Malate_Decarboxylase"/>
</dbReference>
<dbReference type="EMBL" id="MGEF01000008">
    <property type="protein sequence ID" value="OGL79452.1"/>
    <property type="molecule type" value="Genomic_DNA"/>
</dbReference>
<comment type="cofactor">
    <cofactor evidence="1">
        <name>Mn(2+)</name>
        <dbReference type="ChEBI" id="CHEBI:29035"/>
    </cofactor>
</comment>
<feature type="binding site" evidence="6">
    <location>
        <position position="320"/>
    </location>
    <ligand>
        <name>(S)-malate</name>
        <dbReference type="ChEBI" id="CHEBI:15589"/>
    </ligand>
</feature>
<feature type="compositionally biased region" description="Basic and acidic residues" evidence="8">
    <location>
        <begin position="1"/>
        <end position="20"/>
    </location>
</feature>
<gene>
    <name evidence="11" type="ORF">A3J43_02050</name>
</gene>
<proteinExistence type="inferred from homology"/>
<dbReference type="GO" id="GO:0016616">
    <property type="term" value="F:oxidoreductase activity, acting on the CH-OH group of donors, NAD or NADP as acceptor"/>
    <property type="evidence" value="ECO:0007669"/>
    <property type="project" value="InterPro"/>
</dbReference>
<dbReference type="InterPro" id="IPR012302">
    <property type="entry name" value="Malic_NAD-bd"/>
</dbReference>
<dbReference type="InterPro" id="IPR036291">
    <property type="entry name" value="NAD(P)-bd_dom_sf"/>
</dbReference>
<dbReference type="GO" id="GO:0046872">
    <property type="term" value="F:metal ion binding"/>
    <property type="evidence" value="ECO:0007669"/>
    <property type="project" value="UniProtKB-KW"/>
</dbReference>
<evidence type="ECO:0000259" key="9">
    <source>
        <dbReference type="SMART" id="SM00919"/>
    </source>
</evidence>
<feature type="domain" description="Malic enzyme NAD-binding" evidence="9">
    <location>
        <begin position="167"/>
        <end position="387"/>
    </location>
</feature>
<feature type="active site" description="Proton donor" evidence="5">
    <location>
        <position position="42"/>
    </location>
</feature>
<evidence type="ECO:0000313" key="12">
    <source>
        <dbReference type="Proteomes" id="UP000176604"/>
    </source>
</evidence>
<dbReference type="Proteomes" id="UP000176604">
    <property type="component" value="Unassembled WGS sequence"/>
</dbReference>
<evidence type="ECO:0000256" key="7">
    <source>
        <dbReference type="PIRSR" id="PIRSR000106-3"/>
    </source>
</evidence>
<feature type="binding site" evidence="6">
    <location>
        <position position="290"/>
    </location>
    <ligand>
        <name>(S)-malate</name>
        <dbReference type="ChEBI" id="CHEBI:15589"/>
    </ligand>
</feature>
<feature type="binding site" evidence="7">
    <location>
        <position position="140"/>
    </location>
    <ligand>
        <name>a divalent metal cation</name>
        <dbReference type="ChEBI" id="CHEBI:60240"/>
    </ligand>
</feature>
<keyword evidence="4" id="KW-0560">Oxidoreductase</keyword>
<organism evidence="11 12">
    <name type="scientific">Candidatus Uhrbacteria bacterium RIFCSPHIGHO2_12_FULL_54_23</name>
    <dbReference type="NCBI Taxonomy" id="1802397"/>
    <lineage>
        <taxon>Bacteria</taxon>
        <taxon>Candidatus Uhriibacteriota</taxon>
    </lineage>
</organism>
<dbReference type="STRING" id="1802397.A3J43_02050"/>
<feature type="active site" description="Proton acceptor" evidence="5">
    <location>
        <position position="97"/>
    </location>
</feature>
<feature type="binding site" evidence="7">
    <location>
        <position position="166"/>
    </location>
    <ligand>
        <name>a divalent metal cation</name>
        <dbReference type="ChEBI" id="CHEBI:60240"/>
    </ligand>
</feature>
<comment type="cofactor">
    <cofactor evidence="7">
        <name>Mg(2+)</name>
        <dbReference type="ChEBI" id="CHEBI:18420"/>
    </cofactor>
    <cofactor evidence="7">
        <name>Mn(2+)</name>
        <dbReference type="ChEBI" id="CHEBI:29035"/>
    </cofactor>
    <text evidence="7">Divalent metal cations. Prefers magnesium or manganese.</text>
</comment>
<dbReference type="CDD" id="cd05311">
    <property type="entry name" value="NAD_bind_2_malic_enz"/>
    <property type="match status" value="1"/>
</dbReference>
<accession>A0A1F7UMG4</accession>
<dbReference type="PANTHER" id="PTHR43237">
    <property type="entry name" value="NADP-DEPENDENT MALIC ENZYME"/>
    <property type="match status" value="1"/>
</dbReference>
<evidence type="ECO:0000313" key="11">
    <source>
        <dbReference type="EMBL" id="OGL79452.1"/>
    </source>
</evidence>
<evidence type="ECO:0000256" key="6">
    <source>
        <dbReference type="PIRSR" id="PIRSR000106-2"/>
    </source>
</evidence>
<dbReference type="InterPro" id="IPR001891">
    <property type="entry name" value="Malic_OxRdtase"/>
</dbReference>
<reference evidence="11 12" key="1">
    <citation type="journal article" date="2016" name="Nat. Commun.">
        <title>Thousands of microbial genomes shed light on interconnected biogeochemical processes in an aquifer system.</title>
        <authorList>
            <person name="Anantharaman K."/>
            <person name="Brown C.T."/>
            <person name="Hug L.A."/>
            <person name="Sharon I."/>
            <person name="Castelle C.J."/>
            <person name="Probst A.J."/>
            <person name="Thomas B.C."/>
            <person name="Singh A."/>
            <person name="Wilkins M.J."/>
            <person name="Karaoz U."/>
            <person name="Brodie E.L."/>
            <person name="Williams K.H."/>
            <person name="Hubbard S.S."/>
            <person name="Banfield J.F."/>
        </authorList>
    </citation>
    <scope>NUCLEOTIDE SEQUENCE [LARGE SCALE GENOMIC DNA]</scope>
</reference>
<dbReference type="Gene3D" id="3.40.50.720">
    <property type="entry name" value="NAD(P)-binding Rossmann-like Domain"/>
    <property type="match status" value="1"/>
</dbReference>
<dbReference type="AlphaFoldDB" id="A0A1F7UMG4"/>
<dbReference type="Pfam" id="PF00390">
    <property type="entry name" value="malic"/>
    <property type="match status" value="1"/>
</dbReference>
<dbReference type="FunFam" id="3.40.50.720:FF:000095">
    <property type="entry name" value="NADP-dependent malic enzyme"/>
    <property type="match status" value="1"/>
</dbReference>
<evidence type="ECO:0000256" key="4">
    <source>
        <dbReference type="ARBA" id="ARBA00023002"/>
    </source>
</evidence>
<dbReference type="SMART" id="SM00919">
    <property type="entry name" value="Malic_M"/>
    <property type="match status" value="1"/>
</dbReference>
<dbReference type="SMART" id="SM01274">
    <property type="entry name" value="malic"/>
    <property type="match status" value="1"/>
</dbReference>
<dbReference type="GO" id="GO:0051287">
    <property type="term" value="F:NAD binding"/>
    <property type="evidence" value="ECO:0007669"/>
    <property type="project" value="InterPro"/>
</dbReference>
<dbReference type="PIRSF" id="PIRSF000106">
    <property type="entry name" value="ME"/>
    <property type="match status" value="1"/>
</dbReference>
<dbReference type="InterPro" id="IPR012301">
    <property type="entry name" value="Malic_N_dom"/>
</dbReference>
<dbReference type="InterPro" id="IPR037062">
    <property type="entry name" value="Malic_N_dom_sf"/>
</dbReference>
<evidence type="ECO:0000256" key="2">
    <source>
        <dbReference type="ARBA" id="ARBA00008785"/>
    </source>
</evidence>
<dbReference type="FunFam" id="3.40.50.10380:FF:000003">
    <property type="entry name" value="NADP-dependent malic enzyme"/>
    <property type="match status" value="1"/>
</dbReference>
<dbReference type="Gene3D" id="3.40.50.10380">
    <property type="entry name" value="Malic enzyme, N-terminal domain"/>
    <property type="match status" value="1"/>
</dbReference>
<sequence length="411" mass="44009">MQDEKNNLKERALRYHREPSPGKLGVTPTKPCASTDDLSLAYTPGVAYPCLEIKDNPEASYDYTARGHTVAVITDGSAVLGLGNIGAQASMPVMEGKCVLLKKFAGLDGVPIAIKNYRDTDDLIHIIASLEANFGLMNLEDIKAPECFTVLAALQQQLSIPVFHDDQDGTAVIVLAALENSLALVRKSLHEIHIVINGAGAAGIACARLMVAAGIPKQHITLVDRTGVVSAARNDLNEFKREFAREAELQTLADALHNADVFLGVSCPHILNEAFIHSMNRDPIVFALANPDPEVLPDDAKQWGAAIVATGRSDYPNQVNNVLGFPGIFHGTLDTRAKIINTEMKLAAARALSAIAKKDLSPAHIVPSPFDPSVVPAVARAVAEAAIKTGVAHKPIHNFDEYECSLMNTLS</sequence>
<evidence type="ECO:0000256" key="8">
    <source>
        <dbReference type="SAM" id="MobiDB-lite"/>
    </source>
</evidence>
<feature type="binding site" evidence="7">
    <location>
        <position position="141"/>
    </location>
    <ligand>
        <name>a divalent metal cation</name>
        <dbReference type="ChEBI" id="CHEBI:60240"/>
    </ligand>
</feature>
<comment type="caution">
    <text evidence="11">The sequence shown here is derived from an EMBL/GenBank/DDBJ whole genome shotgun (WGS) entry which is preliminary data.</text>
</comment>
<feature type="domain" description="Malic enzyme N-terminal" evidence="10">
    <location>
        <begin position="21"/>
        <end position="155"/>
    </location>
</feature>
<dbReference type="SUPFAM" id="SSF53223">
    <property type="entry name" value="Aminoacid dehydrogenase-like, N-terminal domain"/>
    <property type="match status" value="1"/>
</dbReference>
<keyword evidence="3 7" id="KW-0479">Metal-binding</keyword>
<comment type="similarity">
    <text evidence="2">Belongs to the malic enzymes family.</text>
</comment>
<dbReference type="InterPro" id="IPR046346">
    <property type="entry name" value="Aminoacid_DH-like_N_sf"/>
</dbReference>
<evidence type="ECO:0000256" key="1">
    <source>
        <dbReference type="ARBA" id="ARBA00001936"/>
    </source>
</evidence>
<dbReference type="GO" id="GO:0004470">
    <property type="term" value="F:malic enzyme activity"/>
    <property type="evidence" value="ECO:0007669"/>
    <property type="project" value="InterPro"/>
</dbReference>
<dbReference type="SUPFAM" id="SSF51735">
    <property type="entry name" value="NAD(P)-binding Rossmann-fold domains"/>
    <property type="match status" value="1"/>
</dbReference>
<dbReference type="InterPro" id="IPR045213">
    <property type="entry name" value="Malic_NAD-bd_bact_type"/>
</dbReference>
<name>A0A1F7UMG4_9BACT</name>